<dbReference type="OrthoDB" id="5339525at2"/>
<reference evidence="2 3" key="1">
    <citation type="submission" date="2017-03" db="EMBL/GenBank/DDBJ databases">
        <title>Genomic and clinical evidence uncovers the enterohepatic species Helicobacter valdiviensis as a potential human intestinal pathogen.</title>
        <authorList>
            <person name="Fresia P."/>
            <person name="Jara R."/>
            <person name="Sierra R."/>
            <person name="Ferres I."/>
            <person name="Greif G."/>
            <person name="Iraola G."/>
            <person name="Collado L."/>
        </authorList>
    </citation>
    <scope>NUCLEOTIDE SEQUENCE [LARGE SCALE GENOMIC DNA]</scope>
    <source>
        <strain evidence="2 3">WBE14</strain>
    </source>
</reference>
<dbReference type="Pfam" id="PF01300">
    <property type="entry name" value="Sua5_yciO_yrdC"/>
    <property type="match status" value="1"/>
</dbReference>
<dbReference type="RefSeq" id="WP_111229653.1">
    <property type="nucleotide sequence ID" value="NZ_NBIU01000009.1"/>
</dbReference>
<dbReference type="SUPFAM" id="SSF55821">
    <property type="entry name" value="YrdC/RibB"/>
    <property type="match status" value="1"/>
</dbReference>
<evidence type="ECO:0000313" key="2">
    <source>
        <dbReference type="EMBL" id="PZT48357.1"/>
    </source>
</evidence>
<feature type="domain" description="YrdC-like" evidence="1">
    <location>
        <begin position="20"/>
        <end position="144"/>
    </location>
</feature>
<sequence length="145" mass="16720">MIYLAQSDTTAGFLSLDFHQLNTIKGREISKNVLITTSSLQNLKKITRVPNLHKNRVRKSKKTTFIYKEPKNIAVRVVMSGLHQEFLSFFDALYSSSANFHKQKFILDYALAKSDVVVLDKRGIEEKEASKIFLIHHKKIRKIRG</sequence>
<proteinExistence type="predicted"/>
<dbReference type="GO" id="GO:0003725">
    <property type="term" value="F:double-stranded RNA binding"/>
    <property type="evidence" value="ECO:0007669"/>
    <property type="project" value="InterPro"/>
</dbReference>
<gene>
    <name evidence="2" type="ORF">B6S12_04535</name>
</gene>
<keyword evidence="3" id="KW-1185">Reference proteome</keyword>
<dbReference type="InterPro" id="IPR017945">
    <property type="entry name" value="DHBP_synth_RibB-like_a/b_dom"/>
</dbReference>
<protein>
    <recommendedName>
        <fullName evidence="1">YrdC-like domain-containing protein</fullName>
    </recommendedName>
</protein>
<evidence type="ECO:0000259" key="1">
    <source>
        <dbReference type="Pfam" id="PF01300"/>
    </source>
</evidence>
<dbReference type="AlphaFoldDB" id="A0A2W6MVB8"/>
<evidence type="ECO:0000313" key="3">
    <source>
        <dbReference type="Proteomes" id="UP000249746"/>
    </source>
</evidence>
<comment type="caution">
    <text evidence="2">The sequence shown here is derived from an EMBL/GenBank/DDBJ whole genome shotgun (WGS) entry which is preliminary data.</text>
</comment>
<name>A0A2W6MVB8_9HELI</name>
<organism evidence="2 3">
    <name type="scientific">Helicobacter valdiviensis</name>
    <dbReference type="NCBI Taxonomy" id="1458358"/>
    <lineage>
        <taxon>Bacteria</taxon>
        <taxon>Pseudomonadati</taxon>
        <taxon>Campylobacterota</taxon>
        <taxon>Epsilonproteobacteria</taxon>
        <taxon>Campylobacterales</taxon>
        <taxon>Helicobacteraceae</taxon>
        <taxon>Helicobacter</taxon>
    </lineage>
</organism>
<accession>A0A2W6MVB8</accession>
<dbReference type="EMBL" id="NBIU01000009">
    <property type="protein sequence ID" value="PZT48357.1"/>
    <property type="molecule type" value="Genomic_DNA"/>
</dbReference>
<dbReference type="Proteomes" id="UP000249746">
    <property type="component" value="Unassembled WGS sequence"/>
</dbReference>
<dbReference type="Gene3D" id="3.90.870.10">
    <property type="entry name" value="DHBP synthase"/>
    <property type="match status" value="1"/>
</dbReference>
<dbReference type="InterPro" id="IPR006070">
    <property type="entry name" value="Sua5-like_dom"/>
</dbReference>